<evidence type="ECO:0000259" key="1">
    <source>
        <dbReference type="PROSITE" id="PS51071"/>
    </source>
</evidence>
<reference evidence="2 3" key="1">
    <citation type="submission" date="2020-06" db="EMBL/GenBank/DDBJ databases">
        <title>Genome sequence of 2 isolates from Red Sea Mangroves.</title>
        <authorList>
            <person name="Sefrji F."/>
            <person name="Michoud G."/>
            <person name="Merlino G."/>
            <person name="Daffonchio D."/>
        </authorList>
    </citation>
    <scope>NUCLEOTIDE SEQUENCE [LARGE SCALE GENOMIC DNA]</scope>
    <source>
        <strain evidence="2 3">R1DC25</strain>
    </source>
</reference>
<dbReference type="EMBL" id="CP058214">
    <property type="protein sequence ID" value="QPC44101.1"/>
    <property type="molecule type" value="Genomic_DNA"/>
</dbReference>
<dbReference type="GO" id="GO:0097367">
    <property type="term" value="F:carbohydrate derivative binding"/>
    <property type="evidence" value="ECO:0007669"/>
    <property type="project" value="InterPro"/>
</dbReference>
<organism evidence="2 3">
    <name type="scientific">Kaustia mangrovi</name>
    <dbReference type="NCBI Taxonomy" id="2593653"/>
    <lineage>
        <taxon>Bacteria</taxon>
        <taxon>Pseudomonadati</taxon>
        <taxon>Pseudomonadota</taxon>
        <taxon>Alphaproteobacteria</taxon>
        <taxon>Hyphomicrobiales</taxon>
        <taxon>Parvibaculaceae</taxon>
        <taxon>Kaustia</taxon>
    </lineage>
</organism>
<name>A0A7S8HCX8_9HYPH</name>
<dbReference type="InterPro" id="IPR009057">
    <property type="entry name" value="Homeodomain-like_sf"/>
</dbReference>
<dbReference type="RefSeq" id="WP_213161466.1">
    <property type="nucleotide sequence ID" value="NZ_CP058214.1"/>
</dbReference>
<dbReference type="InterPro" id="IPR046348">
    <property type="entry name" value="SIS_dom_sf"/>
</dbReference>
<keyword evidence="3" id="KW-1185">Reference proteome</keyword>
<evidence type="ECO:0000313" key="3">
    <source>
        <dbReference type="Proteomes" id="UP000593594"/>
    </source>
</evidence>
<dbReference type="GO" id="GO:0003700">
    <property type="term" value="F:DNA-binding transcription factor activity"/>
    <property type="evidence" value="ECO:0007669"/>
    <property type="project" value="InterPro"/>
</dbReference>
<dbReference type="GO" id="GO:1901135">
    <property type="term" value="P:carbohydrate derivative metabolic process"/>
    <property type="evidence" value="ECO:0007669"/>
    <property type="project" value="InterPro"/>
</dbReference>
<dbReference type="PANTHER" id="PTHR30514">
    <property type="entry name" value="GLUCOKINASE"/>
    <property type="match status" value="1"/>
</dbReference>
<dbReference type="InterPro" id="IPR000281">
    <property type="entry name" value="HTH_RpiR"/>
</dbReference>
<dbReference type="KEGG" id="kmn:HW532_16220"/>
<dbReference type="Gene3D" id="3.40.50.10490">
    <property type="entry name" value="Glucose-6-phosphate isomerase like protein, domain 1"/>
    <property type="match status" value="1"/>
</dbReference>
<dbReference type="Proteomes" id="UP000593594">
    <property type="component" value="Chromosome"/>
</dbReference>
<dbReference type="PROSITE" id="PS51071">
    <property type="entry name" value="HTH_RPIR"/>
    <property type="match status" value="1"/>
</dbReference>
<dbReference type="PANTHER" id="PTHR30514:SF18">
    <property type="entry name" value="RPIR-FAMILY TRANSCRIPTIONAL REGULATOR"/>
    <property type="match status" value="1"/>
</dbReference>
<dbReference type="Pfam" id="PF01418">
    <property type="entry name" value="HTH_6"/>
    <property type="match status" value="1"/>
</dbReference>
<dbReference type="SUPFAM" id="SSF53697">
    <property type="entry name" value="SIS domain"/>
    <property type="match status" value="1"/>
</dbReference>
<accession>A0A7S8HCX8</accession>
<dbReference type="InterPro" id="IPR036388">
    <property type="entry name" value="WH-like_DNA-bd_sf"/>
</dbReference>
<protein>
    <submittedName>
        <fullName evidence="2">MurR/RpiR family transcriptional regulator</fullName>
    </submittedName>
</protein>
<dbReference type="SUPFAM" id="SSF46689">
    <property type="entry name" value="Homeodomain-like"/>
    <property type="match status" value="1"/>
</dbReference>
<feature type="domain" description="HTH rpiR-type" evidence="1">
    <location>
        <begin position="3"/>
        <end position="79"/>
    </location>
</feature>
<proteinExistence type="predicted"/>
<dbReference type="Gene3D" id="1.10.10.10">
    <property type="entry name" value="Winged helix-like DNA-binding domain superfamily/Winged helix DNA-binding domain"/>
    <property type="match status" value="1"/>
</dbReference>
<dbReference type="AlphaFoldDB" id="A0A7S8HCX8"/>
<dbReference type="GO" id="GO:0003677">
    <property type="term" value="F:DNA binding"/>
    <property type="evidence" value="ECO:0007669"/>
    <property type="project" value="InterPro"/>
</dbReference>
<sequence>MASDVRELVKERYDSLTRSERLLANLVLAEPHILLLETSAAIAGRAGVSAMSVTRFAHKLGFDSFQELRQHAKGSSLDAPLSGLVAARRSVGTGAGDGAFEADCQTIRRAYELRERPDWSEAVGLVAHSDCVYAAGFQTTAHLARAFVDHLEYVRPRAFHLDGTNGDYFNVLTDPGPNVALVLVDIFRYGRAGPLLAEFAHKRGVKVIVLCDDLCDWAVPVADHVFTVAGNRGPFMGTTIALYALINLLLRDTANMLGDRALDLLEVAAEAQDWFGQHLKDKN</sequence>
<gene>
    <name evidence="2" type="ORF">HW532_16220</name>
</gene>
<evidence type="ECO:0000313" key="2">
    <source>
        <dbReference type="EMBL" id="QPC44101.1"/>
    </source>
</evidence>
<dbReference type="InterPro" id="IPR047640">
    <property type="entry name" value="RpiR-like"/>
</dbReference>